<keyword evidence="2" id="KW-1003">Cell membrane</keyword>
<feature type="transmembrane region" description="Helical" evidence="6">
    <location>
        <begin position="61"/>
        <end position="90"/>
    </location>
</feature>
<proteinExistence type="predicted"/>
<accession>A0A0G1KCG7</accession>
<feature type="transmembrane region" description="Helical" evidence="6">
    <location>
        <begin position="328"/>
        <end position="351"/>
    </location>
</feature>
<evidence type="ECO:0000256" key="1">
    <source>
        <dbReference type="ARBA" id="ARBA00004651"/>
    </source>
</evidence>
<evidence type="ECO:0000313" key="7">
    <source>
        <dbReference type="EMBL" id="KKT81446.1"/>
    </source>
</evidence>
<feature type="transmembrane region" description="Helical" evidence="6">
    <location>
        <begin position="202"/>
        <end position="220"/>
    </location>
</feature>
<dbReference type="GO" id="GO:0005886">
    <property type="term" value="C:plasma membrane"/>
    <property type="evidence" value="ECO:0007669"/>
    <property type="project" value="UniProtKB-SubCell"/>
</dbReference>
<dbReference type="AlphaFoldDB" id="A0A0G1KCG7"/>
<keyword evidence="4 6" id="KW-1133">Transmembrane helix</keyword>
<gene>
    <name evidence="7" type="ORF">UW79_C0019G0002</name>
</gene>
<feature type="transmembrane region" description="Helical" evidence="6">
    <location>
        <begin position="363"/>
        <end position="384"/>
    </location>
</feature>
<evidence type="ECO:0000256" key="6">
    <source>
        <dbReference type="SAM" id="Phobius"/>
    </source>
</evidence>
<feature type="transmembrane region" description="Helical" evidence="6">
    <location>
        <begin position="111"/>
        <end position="133"/>
    </location>
</feature>
<feature type="transmembrane region" description="Helical" evidence="6">
    <location>
        <begin position="35"/>
        <end position="55"/>
    </location>
</feature>
<feature type="transmembrane region" description="Helical" evidence="6">
    <location>
        <begin position="396"/>
        <end position="414"/>
    </location>
</feature>
<feature type="transmembrane region" description="Helical" evidence="6">
    <location>
        <begin position="261"/>
        <end position="279"/>
    </location>
</feature>
<protein>
    <submittedName>
        <fullName evidence="7">Polysaccharide biosynthesis protein</fullName>
    </submittedName>
</protein>
<reference evidence="7 8" key="1">
    <citation type="journal article" date="2015" name="Nature">
        <title>rRNA introns, odd ribosomes, and small enigmatic genomes across a large radiation of phyla.</title>
        <authorList>
            <person name="Brown C.T."/>
            <person name="Hug L.A."/>
            <person name="Thomas B.C."/>
            <person name="Sharon I."/>
            <person name="Castelle C.J."/>
            <person name="Singh A."/>
            <person name="Wilkins M.J."/>
            <person name="Williams K.H."/>
            <person name="Banfield J.F."/>
        </authorList>
    </citation>
    <scope>NUCLEOTIDE SEQUENCE [LARGE SCALE GENOMIC DNA]</scope>
</reference>
<organism evidence="7 8">
    <name type="scientific">Candidatus Yanofskybacteria bacterium GW2011_GWA2_44_9</name>
    <dbReference type="NCBI Taxonomy" id="1619025"/>
    <lineage>
        <taxon>Bacteria</taxon>
        <taxon>Candidatus Yanofskyibacteriota</taxon>
    </lineage>
</organism>
<keyword evidence="5 6" id="KW-0472">Membrane</keyword>
<dbReference type="InterPro" id="IPR050833">
    <property type="entry name" value="Poly_Biosynth_Transport"/>
</dbReference>
<evidence type="ECO:0000256" key="3">
    <source>
        <dbReference type="ARBA" id="ARBA00022692"/>
    </source>
</evidence>
<comment type="subcellular location">
    <subcellularLocation>
        <location evidence="1">Cell membrane</location>
        <topology evidence="1">Multi-pass membrane protein</topology>
    </subcellularLocation>
</comment>
<evidence type="ECO:0000256" key="4">
    <source>
        <dbReference type="ARBA" id="ARBA00022989"/>
    </source>
</evidence>
<sequence>MGSTLQRIISIPMRLKSLFEFSQHRFVKSVATLQVGSFAGTVFQAGVGVLIARILQPELFGVYSLVFGLAGLGGLLLGAGTQEAVATILGSAYAKQDRQEVSEALSFLLKITLYAGAVTLVLVFFLPYAASYFYGNPLIGWYASLVILGVFLSSSITAVVQLSLQVVGRIKILTLIVFGDQFLRFGSALILVFLGFGVLGAVGGQLIGAIITFLASVLVWENIKNNHPLFPPLRKLLGQVSKIPIKKYFGFSFWVAVDRNMGNLFMVLPVVLTGIYVSAGEVSFFKLAFGFINLALSLLGPISTLLNVEFTRMQVEDPKKLYYNLVKVSLYGVLFSSVLTVGMIALSPIAFKLLYGASFVPGVKYVFGLLFYGALFGVGIGLGPMWRALNAVKTSIIINLFVLGFGIPSGLYMIRSLKLKDRP</sequence>
<evidence type="ECO:0000256" key="5">
    <source>
        <dbReference type="ARBA" id="ARBA00023136"/>
    </source>
</evidence>
<dbReference type="PANTHER" id="PTHR30250">
    <property type="entry name" value="PST FAMILY PREDICTED COLANIC ACID TRANSPORTER"/>
    <property type="match status" value="1"/>
</dbReference>
<comment type="caution">
    <text evidence="7">The sequence shown here is derived from an EMBL/GenBank/DDBJ whole genome shotgun (WGS) entry which is preliminary data.</text>
</comment>
<dbReference type="Proteomes" id="UP000034032">
    <property type="component" value="Unassembled WGS sequence"/>
</dbReference>
<dbReference type="PANTHER" id="PTHR30250:SF11">
    <property type="entry name" value="O-ANTIGEN TRANSPORTER-RELATED"/>
    <property type="match status" value="1"/>
</dbReference>
<evidence type="ECO:0000313" key="8">
    <source>
        <dbReference type="Proteomes" id="UP000034032"/>
    </source>
</evidence>
<evidence type="ECO:0000256" key="2">
    <source>
        <dbReference type="ARBA" id="ARBA00022475"/>
    </source>
</evidence>
<dbReference type="EMBL" id="LCJR01000019">
    <property type="protein sequence ID" value="KKT81446.1"/>
    <property type="molecule type" value="Genomic_DNA"/>
</dbReference>
<dbReference type="PATRIC" id="fig|1619025.3.peg.696"/>
<feature type="transmembrane region" description="Helical" evidence="6">
    <location>
        <begin position="139"/>
        <end position="160"/>
    </location>
</feature>
<name>A0A0G1KCG7_9BACT</name>
<keyword evidence="3 6" id="KW-0812">Transmembrane</keyword>
<feature type="transmembrane region" description="Helical" evidence="6">
    <location>
        <begin position="285"/>
        <end position="308"/>
    </location>
</feature>
<dbReference type="Pfam" id="PF13440">
    <property type="entry name" value="Polysacc_synt_3"/>
    <property type="match status" value="1"/>
</dbReference>